<evidence type="ECO:0000313" key="8">
    <source>
        <dbReference type="Proteomes" id="UP001549143"/>
    </source>
</evidence>
<dbReference type="PANTHER" id="PTHR30290:SF10">
    <property type="entry name" value="PERIPLASMIC OLIGOPEPTIDE-BINDING PROTEIN-RELATED"/>
    <property type="match status" value="1"/>
</dbReference>
<feature type="signal peptide" evidence="5">
    <location>
        <begin position="1"/>
        <end position="21"/>
    </location>
</feature>
<reference evidence="7 8" key="1">
    <citation type="submission" date="2024-06" db="EMBL/GenBank/DDBJ databases">
        <title>Genomic Encyclopedia of Type Strains, Phase IV (KMG-IV): sequencing the most valuable type-strain genomes for metagenomic binning, comparative biology and taxonomic classification.</title>
        <authorList>
            <person name="Goeker M."/>
        </authorList>
    </citation>
    <scope>NUCLEOTIDE SEQUENCE [LARGE SCALE GENOMIC DNA]</scope>
    <source>
        <strain evidence="7 8">DSM 19730</strain>
    </source>
</reference>
<gene>
    <name evidence="7" type="ORF">ABID44_003646</name>
</gene>
<dbReference type="PIRSF" id="PIRSF002741">
    <property type="entry name" value="MppA"/>
    <property type="match status" value="1"/>
</dbReference>
<name>A0ABV2KQE4_9HYPH</name>
<organism evidence="7 8">
    <name type="scientific">Aquamicrobium ahrensii</name>
    <dbReference type="NCBI Taxonomy" id="469551"/>
    <lineage>
        <taxon>Bacteria</taxon>
        <taxon>Pseudomonadati</taxon>
        <taxon>Pseudomonadota</taxon>
        <taxon>Alphaproteobacteria</taxon>
        <taxon>Hyphomicrobiales</taxon>
        <taxon>Phyllobacteriaceae</taxon>
        <taxon>Aquamicrobium</taxon>
    </lineage>
</organism>
<dbReference type="InterPro" id="IPR039424">
    <property type="entry name" value="SBP_5"/>
</dbReference>
<dbReference type="Gene3D" id="3.10.105.10">
    <property type="entry name" value="Dipeptide-binding Protein, Domain 3"/>
    <property type="match status" value="1"/>
</dbReference>
<accession>A0ABV2KQE4</accession>
<dbReference type="SUPFAM" id="SSF53850">
    <property type="entry name" value="Periplasmic binding protein-like II"/>
    <property type="match status" value="1"/>
</dbReference>
<evidence type="ECO:0000313" key="7">
    <source>
        <dbReference type="EMBL" id="MET3663290.1"/>
    </source>
</evidence>
<comment type="subcellular location">
    <subcellularLocation>
        <location evidence="1">Periplasm</location>
    </subcellularLocation>
</comment>
<dbReference type="CDD" id="cd08503">
    <property type="entry name" value="PBP2_NikA_DppA_OppA_like_17"/>
    <property type="match status" value="1"/>
</dbReference>
<dbReference type="EMBL" id="JBEPMN010000023">
    <property type="protein sequence ID" value="MET3663290.1"/>
    <property type="molecule type" value="Genomic_DNA"/>
</dbReference>
<evidence type="ECO:0000256" key="5">
    <source>
        <dbReference type="SAM" id="SignalP"/>
    </source>
</evidence>
<dbReference type="Pfam" id="PF00496">
    <property type="entry name" value="SBP_bac_5"/>
    <property type="match status" value="1"/>
</dbReference>
<protein>
    <submittedName>
        <fullName evidence="7">Peptide/nickel transport system substrate-binding protein</fullName>
    </submittedName>
</protein>
<feature type="domain" description="Solute-binding protein family 5" evidence="6">
    <location>
        <begin position="76"/>
        <end position="408"/>
    </location>
</feature>
<dbReference type="RefSeq" id="WP_354153091.1">
    <property type="nucleotide sequence ID" value="NZ_JBEPMN010000023.1"/>
</dbReference>
<evidence type="ECO:0000256" key="4">
    <source>
        <dbReference type="ARBA" id="ARBA00022729"/>
    </source>
</evidence>
<keyword evidence="4 5" id="KW-0732">Signal</keyword>
<dbReference type="PANTHER" id="PTHR30290">
    <property type="entry name" value="PERIPLASMIC BINDING COMPONENT OF ABC TRANSPORTER"/>
    <property type="match status" value="1"/>
</dbReference>
<evidence type="ECO:0000259" key="6">
    <source>
        <dbReference type="Pfam" id="PF00496"/>
    </source>
</evidence>
<proteinExistence type="inferred from homology"/>
<comment type="similarity">
    <text evidence="2">Belongs to the bacterial solute-binding protein 5 family.</text>
</comment>
<dbReference type="InterPro" id="IPR030678">
    <property type="entry name" value="Peptide/Ni-bd"/>
</dbReference>
<keyword evidence="8" id="KW-1185">Reference proteome</keyword>
<dbReference type="InterPro" id="IPR000914">
    <property type="entry name" value="SBP_5_dom"/>
</dbReference>
<evidence type="ECO:0000256" key="3">
    <source>
        <dbReference type="ARBA" id="ARBA00022448"/>
    </source>
</evidence>
<evidence type="ECO:0000256" key="1">
    <source>
        <dbReference type="ARBA" id="ARBA00004418"/>
    </source>
</evidence>
<dbReference type="Gene3D" id="3.90.76.10">
    <property type="entry name" value="Dipeptide-binding Protein, Domain 1"/>
    <property type="match status" value="1"/>
</dbReference>
<sequence length="510" mass="56206">MLKTAAAAATGSALSSLGLRAASASTPRRGGTLRIGLGHGNSTDSYDPATFIGGFMQAFSFARYNCLTEIAADGSLAPELAESWEPSSDAKQWVFNLRKSVEFHNGKTMDAQDVIASINHHRGPESTSAMKPVVDQIAEIRSDGPNRVILTLEHGNADFAYTLSDYHMVIAPAHEETIDWQSGVGTGGYVVDSFDPGIRAALSRHENYWKENAAYFDNVEMLTIADANARISALLSGQLDVIDRIPFATASRVKSLANVKLVEVTGSQHYSFAMNTQFAPFDDNDVRLALKYAIDREKLVQNVLSGHGRVANDHPIGPAYRYEATQLEQRVYDPDRARSLLKKAGHDSLTVELSAADAAFSGAVDAATLFREAAASAGITINVKREPNDGYWSDVWMKKPFSAVFWRGRPTEDWMFSTVYIGKSPWNDTFWENESFARVVNEARTELDEGRRRSLYAEAQALVRDEGGAIIPMFANYLSATNLNVEHPERLAASDDLDGMRLAERWWFKS</sequence>
<keyword evidence="3" id="KW-0813">Transport</keyword>
<evidence type="ECO:0000256" key="2">
    <source>
        <dbReference type="ARBA" id="ARBA00005695"/>
    </source>
</evidence>
<dbReference type="Gene3D" id="3.40.190.10">
    <property type="entry name" value="Periplasmic binding protein-like II"/>
    <property type="match status" value="1"/>
</dbReference>
<feature type="chain" id="PRO_5046475161" evidence="5">
    <location>
        <begin position="22"/>
        <end position="510"/>
    </location>
</feature>
<dbReference type="Proteomes" id="UP001549143">
    <property type="component" value="Unassembled WGS sequence"/>
</dbReference>
<comment type="caution">
    <text evidence="7">The sequence shown here is derived from an EMBL/GenBank/DDBJ whole genome shotgun (WGS) entry which is preliminary data.</text>
</comment>